<dbReference type="InterPro" id="IPR045595">
    <property type="entry name" value="SufBD_N"/>
</dbReference>
<protein>
    <submittedName>
        <fullName evidence="4">Fe-S cluster assembly protein SufD</fullName>
    </submittedName>
</protein>
<dbReference type="InterPro" id="IPR011542">
    <property type="entry name" value="SUF_FeS_clus_asmbl_SufD"/>
</dbReference>
<name>A0AAU8MS51_9GAMM</name>
<sequence length="444" mass="46885">MSALLDAFASAFDALPARDAAGLGTTRRAALDAALRDGLPGPRTEAWKYTPLRALERRTFLPAASVAPAADGAALDAAIAGIPAPRVVFHNGRYDADRSELAGLPAGISLRPLSQVLGDGDVREANFLARRYERPDEVFARINAALADEGAVLRVEAGVQAPGAVHLVCVSSPSQNADSAAKGGPDLAWHLRHLIELREGAALTLVEHQLAADSHSHFGNSLAHVHLAPGASLVHARVQDEALGATAIARTDAVLARSAQYRRIDLELGAALSRHELNAALHGEGAQVQANGVLLASGRRHLDTRLGIDHVGRDSRCELTWRGLGAGRSRAAFHGGILIREGADGSNAALSNKNLLLSEGAEIDTQPVLEIHADEVQAAHGATVGQLDANALFYLRSRGVPAEQARALLTTAFCRETLAVIENEDVRAMLEVRLNLALERLQIA</sequence>
<dbReference type="NCBIfam" id="TIGR01981">
    <property type="entry name" value="sufD"/>
    <property type="match status" value="1"/>
</dbReference>
<dbReference type="RefSeq" id="WP_363797979.1">
    <property type="nucleotide sequence ID" value="NZ_CP159925.1"/>
</dbReference>
<evidence type="ECO:0000259" key="3">
    <source>
        <dbReference type="Pfam" id="PF19295"/>
    </source>
</evidence>
<dbReference type="InterPro" id="IPR037284">
    <property type="entry name" value="SUF_FeS_clus_asmbl_SufBD_sf"/>
</dbReference>
<dbReference type="InterPro" id="IPR000825">
    <property type="entry name" value="SUF_FeS_clus_asmbl_SufBD_core"/>
</dbReference>
<evidence type="ECO:0000313" key="4">
    <source>
        <dbReference type="EMBL" id="XCO75128.1"/>
    </source>
</evidence>
<dbReference type="SUPFAM" id="SSF101960">
    <property type="entry name" value="Stabilizer of iron transporter SufD"/>
    <property type="match status" value="1"/>
</dbReference>
<feature type="domain" description="SUF system FeS cluster assembly SufBD N-terminal" evidence="3">
    <location>
        <begin position="4"/>
        <end position="162"/>
    </location>
</feature>
<dbReference type="Pfam" id="PF19295">
    <property type="entry name" value="SufBD_N"/>
    <property type="match status" value="1"/>
</dbReference>
<proteinExistence type="inferred from homology"/>
<comment type="similarity">
    <text evidence="1">Belongs to the iron-sulfur cluster assembly SufBD family.</text>
</comment>
<reference evidence="4" key="1">
    <citation type="submission" date="2024-06" db="EMBL/GenBank/DDBJ databases">
        <authorList>
            <person name="Li S."/>
        </authorList>
    </citation>
    <scope>NUCLEOTIDE SEQUENCE</scope>
    <source>
        <strain evidence="4">SR10</strain>
    </source>
</reference>
<feature type="domain" description="SUF system FeS cluster assembly SufBD core" evidence="2">
    <location>
        <begin position="187"/>
        <end position="413"/>
    </location>
</feature>
<dbReference type="EMBL" id="CP159925">
    <property type="protein sequence ID" value="XCO75128.1"/>
    <property type="molecule type" value="Genomic_DNA"/>
</dbReference>
<evidence type="ECO:0000259" key="2">
    <source>
        <dbReference type="Pfam" id="PF01458"/>
    </source>
</evidence>
<accession>A0AAU8MS51</accession>
<evidence type="ECO:0000256" key="1">
    <source>
        <dbReference type="ARBA" id="ARBA00043967"/>
    </source>
</evidence>
<organism evidence="4">
    <name type="scientific">Lysobacter firmicutimachus</name>
    <dbReference type="NCBI Taxonomy" id="1792846"/>
    <lineage>
        <taxon>Bacteria</taxon>
        <taxon>Pseudomonadati</taxon>
        <taxon>Pseudomonadota</taxon>
        <taxon>Gammaproteobacteria</taxon>
        <taxon>Lysobacterales</taxon>
        <taxon>Lysobacteraceae</taxon>
        <taxon>Lysobacter</taxon>
    </lineage>
</organism>
<dbReference type="Pfam" id="PF01458">
    <property type="entry name" value="SUFBD_core"/>
    <property type="match status" value="1"/>
</dbReference>
<dbReference type="PANTHER" id="PTHR43575:SF1">
    <property type="entry name" value="PROTEIN ABCI7, CHLOROPLASTIC"/>
    <property type="match status" value="1"/>
</dbReference>
<dbReference type="InterPro" id="IPR055346">
    <property type="entry name" value="Fe-S_cluster_assembly_SufBD"/>
</dbReference>
<dbReference type="AlphaFoldDB" id="A0AAU8MS51"/>
<dbReference type="PANTHER" id="PTHR43575">
    <property type="entry name" value="PROTEIN ABCI7, CHLOROPLASTIC"/>
    <property type="match status" value="1"/>
</dbReference>
<dbReference type="GO" id="GO:0016226">
    <property type="term" value="P:iron-sulfur cluster assembly"/>
    <property type="evidence" value="ECO:0007669"/>
    <property type="project" value="InterPro"/>
</dbReference>
<gene>
    <name evidence="4" type="primary">sufD</name>
    <name evidence="4" type="ORF">ABU614_22765</name>
</gene>